<dbReference type="OrthoDB" id="6372431at2759"/>
<name>A0A9Q1QL08_9CARY</name>
<proteinExistence type="inferred from homology"/>
<evidence type="ECO:0000256" key="1">
    <source>
        <dbReference type="ARBA" id="ARBA00009283"/>
    </source>
</evidence>
<gene>
    <name evidence="6" type="ORF">Cgig2_032764</name>
</gene>
<evidence type="ECO:0000256" key="3">
    <source>
        <dbReference type="PIRSR" id="PIRSR600407-1"/>
    </source>
</evidence>
<dbReference type="AlphaFoldDB" id="A0A9Q1QL08"/>
<dbReference type="Pfam" id="PF01150">
    <property type="entry name" value="GDA1_CD39"/>
    <property type="match status" value="1"/>
</dbReference>
<evidence type="ECO:0000313" key="7">
    <source>
        <dbReference type="Proteomes" id="UP001153076"/>
    </source>
</evidence>
<protein>
    <recommendedName>
        <fullName evidence="8">Apyrase 7</fullName>
    </recommendedName>
</protein>
<dbReference type="GO" id="GO:0017110">
    <property type="term" value="F:nucleoside diphosphate phosphatase activity"/>
    <property type="evidence" value="ECO:0007669"/>
    <property type="project" value="TreeGrafter"/>
</dbReference>
<feature type="binding site" evidence="4">
    <location>
        <begin position="306"/>
        <end position="310"/>
    </location>
    <ligand>
        <name>ATP</name>
        <dbReference type="ChEBI" id="CHEBI:30616"/>
    </ligand>
</feature>
<evidence type="ECO:0000313" key="6">
    <source>
        <dbReference type="EMBL" id="KAJ8443940.1"/>
    </source>
</evidence>
<dbReference type="PANTHER" id="PTHR11782">
    <property type="entry name" value="ADENOSINE/GUANOSINE DIPHOSPHATASE"/>
    <property type="match status" value="1"/>
</dbReference>
<evidence type="ECO:0000256" key="2">
    <source>
        <dbReference type="ARBA" id="ARBA00022801"/>
    </source>
</evidence>
<dbReference type="InterPro" id="IPR000407">
    <property type="entry name" value="GDA1_CD39_NTPase"/>
</dbReference>
<dbReference type="Gene3D" id="3.30.420.150">
    <property type="entry name" value="Exopolyphosphatase. Domain 2"/>
    <property type="match status" value="1"/>
</dbReference>
<evidence type="ECO:0000256" key="5">
    <source>
        <dbReference type="SAM" id="Phobius"/>
    </source>
</evidence>
<dbReference type="Proteomes" id="UP001153076">
    <property type="component" value="Unassembled WGS sequence"/>
</dbReference>
<feature type="transmembrane region" description="Helical" evidence="5">
    <location>
        <begin position="102"/>
        <end position="127"/>
    </location>
</feature>
<keyword evidence="2" id="KW-0378">Hydrolase</keyword>
<keyword evidence="5" id="KW-1133">Transmembrane helix</keyword>
<reference evidence="6" key="1">
    <citation type="submission" date="2022-04" db="EMBL/GenBank/DDBJ databases">
        <title>Carnegiea gigantea Genome sequencing and assembly v2.</title>
        <authorList>
            <person name="Copetti D."/>
            <person name="Sanderson M.J."/>
            <person name="Burquez A."/>
            <person name="Wojciechowski M.F."/>
        </authorList>
    </citation>
    <scope>NUCLEOTIDE SEQUENCE</scope>
    <source>
        <strain evidence="6">SGP5-SGP5p</strain>
        <tissue evidence="6">Aerial part</tissue>
    </source>
</reference>
<comment type="similarity">
    <text evidence="1">Belongs to the GDA1/CD39 NTPase family.</text>
</comment>
<accession>A0A9Q1QL08</accession>
<organism evidence="6 7">
    <name type="scientific">Carnegiea gigantea</name>
    <dbReference type="NCBI Taxonomy" id="171969"/>
    <lineage>
        <taxon>Eukaryota</taxon>
        <taxon>Viridiplantae</taxon>
        <taxon>Streptophyta</taxon>
        <taxon>Embryophyta</taxon>
        <taxon>Tracheophyta</taxon>
        <taxon>Spermatophyta</taxon>
        <taxon>Magnoliopsida</taxon>
        <taxon>eudicotyledons</taxon>
        <taxon>Gunneridae</taxon>
        <taxon>Pentapetalae</taxon>
        <taxon>Caryophyllales</taxon>
        <taxon>Cactineae</taxon>
        <taxon>Cactaceae</taxon>
        <taxon>Cactoideae</taxon>
        <taxon>Echinocereeae</taxon>
        <taxon>Carnegiea</taxon>
    </lineage>
</organism>
<keyword evidence="5" id="KW-0472">Membrane</keyword>
<dbReference type="GO" id="GO:0016020">
    <property type="term" value="C:membrane"/>
    <property type="evidence" value="ECO:0007669"/>
    <property type="project" value="TreeGrafter"/>
</dbReference>
<dbReference type="GO" id="GO:0005524">
    <property type="term" value="F:ATP binding"/>
    <property type="evidence" value="ECO:0007669"/>
    <property type="project" value="UniProtKB-KW"/>
</dbReference>
<dbReference type="GO" id="GO:0009134">
    <property type="term" value="P:nucleoside diphosphate catabolic process"/>
    <property type="evidence" value="ECO:0007669"/>
    <property type="project" value="TreeGrafter"/>
</dbReference>
<dbReference type="Gene3D" id="3.30.420.40">
    <property type="match status" value="1"/>
</dbReference>
<keyword evidence="5" id="KW-0812">Transmembrane</keyword>
<evidence type="ECO:0000256" key="4">
    <source>
        <dbReference type="PIRSR" id="PIRSR600407-2"/>
    </source>
</evidence>
<dbReference type="PANTHER" id="PTHR11782:SF125">
    <property type="entry name" value="APYRASE 7-RELATED"/>
    <property type="match status" value="1"/>
</dbReference>
<sequence>MRPSFSIPHSHISAGLLPPKDSGNRIGFSSARMMNNLRSSSSLLDFSQYRRLDPEDGDHNVVIDFIHDKHPHPFVRDSSSSRFSKDKVLPASPFLQKKWSKILMSLLCLLLIGILVFMLGKFLYLMWFGGTSKYFVVLDCGSTGTRIYIYQASVADKKSGNLPIVLRSYSGRFKKPKGQSGRAYNRMETEPGLDKLVRNSTGLKAAIKPLLQWAEKQIPKGSHKTTSLFLYATAGVRRLPAADSDWILNHAWSMLKNSPFLCNREWVKIISGMEEAYYGWIALNYETGVLGAMPKKATFGALDLGGSSLQVTFESKKPVENKTSLNLSIGPVNHHLSAYSLSGYGLNDAFDKSVVHLLKGMPKVSEEDLAHGKVEIGHPCLHAGYKSQYTCSQCAFVNQEAGSRHFTERTLSKGGKPGVPVWLIGSPNWAECSSLAKIAVNLSEWSDRSPGIDCDLQPCALSDGLPYPHGQFFAMSGFFVVYRFFNLTSDATLDDVLEKGHQFCDKTWEVAFNSVPPQPFIEQYCFRAPYIVLLLREGLHITDSQITIGSGGTTWTQGVALAEAGSAFATTAELRALELFQMKIDPVILFAVLLISSFLLLCALSFVSNWLPRCFRRKHLPLSRRNSAPSALLRRWGPITSGDGRTKMTLSSMTVGESNIQLIDSSLYPTGTAGVLHSFSSGNLPQLQLDNNGLGSAWTPRRIQTRLQSRRSQSRDDLISSPDAHTVKKCVSKSNNCSVLMDRSWTETAAQFASRSKAHPTTELQAQSARTKWLYLSILEQMKKRSTSATRAFNARMPTR</sequence>
<keyword evidence="4" id="KW-0547">Nucleotide-binding</keyword>
<dbReference type="EMBL" id="JAKOGI010000110">
    <property type="protein sequence ID" value="KAJ8443940.1"/>
    <property type="molecule type" value="Genomic_DNA"/>
</dbReference>
<evidence type="ECO:0008006" key="8">
    <source>
        <dbReference type="Google" id="ProtNLM"/>
    </source>
</evidence>
<feature type="transmembrane region" description="Helical" evidence="5">
    <location>
        <begin position="587"/>
        <end position="611"/>
    </location>
</feature>
<dbReference type="CDD" id="cd24043">
    <property type="entry name" value="ASKHA_NBD_AtAPY7-like"/>
    <property type="match status" value="1"/>
</dbReference>
<feature type="active site" description="Proton acceptor" evidence="3">
    <location>
        <position position="275"/>
    </location>
</feature>
<keyword evidence="4" id="KW-0067">ATP-binding</keyword>
<comment type="caution">
    <text evidence="6">The sequence shown here is derived from an EMBL/GenBank/DDBJ whole genome shotgun (WGS) entry which is preliminary data.</text>
</comment>
<keyword evidence="7" id="KW-1185">Reference proteome</keyword>